<protein>
    <submittedName>
        <fullName evidence="2">Uncharacterized protein</fullName>
    </submittedName>
</protein>
<proteinExistence type="predicted"/>
<name>A0AAN8HWC8_CHAGU</name>
<evidence type="ECO:0000256" key="1">
    <source>
        <dbReference type="SAM" id="MobiDB-lite"/>
    </source>
</evidence>
<dbReference type="AlphaFoldDB" id="A0AAN8HWC8"/>
<evidence type="ECO:0000313" key="3">
    <source>
        <dbReference type="Proteomes" id="UP001331515"/>
    </source>
</evidence>
<keyword evidence="3" id="KW-1185">Reference proteome</keyword>
<accession>A0AAN8HWC8</accession>
<feature type="region of interest" description="Disordered" evidence="1">
    <location>
        <begin position="1"/>
        <end position="23"/>
    </location>
</feature>
<reference evidence="2 3" key="1">
    <citation type="journal article" date="2023" name="Mol. Biol. Evol.">
        <title>Genomics of Secondarily Temperate Adaptation in the Only Non-Antarctic Icefish.</title>
        <authorList>
            <person name="Rivera-Colon A.G."/>
            <person name="Rayamajhi N."/>
            <person name="Minhas B.F."/>
            <person name="Madrigal G."/>
            <person name="Bilyk K.T."/>
            <person name="Yoon V."/>
            <person name="Hune M."/>
            <person name="Gregory S."/>
            <person name="Cheng C.H.C."/>
            <person name="Catchen J.M."/>
        </authorList>
    </citation>
    <scope>NUCLEOTIDE SEQUENCE [LARGE SCALE GENOMIC DNA]</scope>
    <source>
        <tissue evidence="2">White muscle</tissue>
    </source>
</reference>
<dbReference type="EMBL" id="JAURVH010001520">
    <property type="protein sequence ID" value="KAK5925689.1"/>
    <property type="molecule type" value="Genomic_DNA"/>
</dbReference>
<gene>
    <name evidence="2" type="ORF">CgunFtcFv8_018193</name>
</gene>
<comment type="caution">
    <text evidence="2">The sequence shown here is derived from an EMBL/GenBank/DDBJ whole genome shotgun (WGS) entry which is preliminary data.</text>
</comment>
<evidence type="ECO:0000313" key="2">
    <source>
        <dbReference type="EMBL" id="KAK5925689.1"/>
    </source>
</evidence>
<sequence>MSSATVLEPTENQHRPTGRGQKYLEGTNKRLGALEDFPAVKQVFVKYNSPQVLLWSVSSAMVANPNPTQSLTDEHCEQVLLLSCNSKLATVAVE</sequence>
<organism evidence="2 3">
    <name type="scientific">Champsocephalus gunnari</name>
    <name type="common">Mackerel icefish</name>
    <dbReference type="NCBI Taxonomy" id="52237"/>
    <lineage>
        <taxon>Eukaryota</taxon>
        <taxon>Metazoa</taxon>
        <taxon>Chordata</taxon>
        <taxon>Craniata</taxon>
        <taxon>Vertebrata</taxon>
        <taxon>Euteleostomi</taxon>
        <taxon>Actinopterygii</taxon>
        <taxon>Neopterygii</taxon>
        <taxon>Teleostei</taxon>
        <taxon>Neoteleostei</taxon>
        <taxon>Acanthomorphata</taxon>
        <taxon>Eupercaria</taxon>
        <taxon>Perciformes</taxon>
        <taxon>Notothenioidei</taxon>
        <taxon>Channichthyidae</taxon>
        <taxon>Champsocephalus</taxon>
    </lineage>
</organism>
<dbReference type="Proteomes" id="UP001331515">
    <property type="component" value="Unassembled WGS sequence"/>
</dbReference>